<dbReference type="FunFam" id="1.10.10.10:FF:000001">
    <property type="entry name" value="LysR family transcriptional regulator"/>
    <property type="match status" value="1"/>
</dbReference>
<dbReference type="InterPro" id="IPR036390">
    <property type="entry name" value="WH_DNA-bd_sf"/>
</dbReference>
<evidence type="ECO:0000313" key="7">
    <source>
        <dbReference type="Proteomes" id="UP000322822"/>
    </source>
</evidence>
<dbReference type="GO" id="GO:0003677">
    <property type="term" value="F:DNA binding"/>
    <property type="evidence" value="ECO:0007669"/>
    <property type="project" value="UniProtKB-KW"/>
</dbReference>
<evidence type="ECO:0000313" key="6">
    <source>
        <dbReference type="EMBL" id="QET02029.1"/>
    </source>
</evidence>
<dbReference type="Pfam" id="PF03466">
    <property type="entry name" value="LysR_substrate"/>
    <property type="match status" value="1"/>
</dbReference>
<sequence>MKTLDIAHLRAVAEVARHLHFGHAAEALDLAPPMLTRRIQEAERLLGARLFHRTRRSVELTAAGQAFLPEALAVLEHLSRGIDVAARAERGEVGRIEVGYVGSAAYAGVLQQNIRGFRDTHPLVDIRIDEVVMDRIGPMLEAGEIDVAYCRPPMALPDGVRTQTVHRDAFLLAIPSDSPLARELEIHPAQLREATFVVPEQEAGTVEVARRGRFSAAIGPRGGTLAAVLARVALGNSVSVVPGSLAACVALPGVVYRPIAGKPIVSEVALAYRASEASATVRAFVQHAVRHAIGGARGSAGGSVRDSARESAR</sequence>
<evidence type="ECO:0000256" key="4">
    <source>
        <dbReference type="ARBA" id="ARBA00023163"/>
    </source>
</evidence>
<proteinExistence type="inferred from homology"/>
<reference evidence="6 7" key="1">
    <citation type="submission" date="2019-09" db="EMBL/GenBank/DDBJ databases">
        <title>FDA dAtabase for Regulatory Grade micrObial Sequences (FDA-ARGOS): Supporting development and validation of Infectious Disease Dx tests.</title>
        <authorList>
            <person name="Sciortino C."/>
            <person name="Tallon L."/>
            <person name="Sadzewicz L."/>
            <person name="Vavikolanu K."/>
            <person name="Mehta A."/>
            <person name="Aluvathingal J."/>
            <person name="Nadendla S."/>
            <person name="Nandy P."/>
            <person name="Geyer C."/>
            <person name="Yan Y."/>
            <person name="Sichtig H."/>
        </authorList>
    </citation>
    <scope>NUCLEOTIDE SEQUENCE [LARGE SCALE GENOMIC DNA]</scope>
    <source>
        <strain evidence="6 7">FDAARGOS_664</strain>
    </source>
</reference>
<dbReference type="Gene3D" id="3.40.190.10">
    <property type="entry name" value="Periplasmic binding protein-like II"/>
    <property type="match status" value="2"/>
</dbReference>
<dbReference type="InterPro" id="IPR005119">
    <property type="entry name" value="LysR_subst-bd"/>
</dbReference>
<evidence type="ECO:0000256" key="1">
    <source>
        <dbReference type="ARBA" id="ARBA00009437"/>
    </source>
</evidence>
<dbReference type="PROSITE" id="PS50931">
    <property type="entry name" value="HTH_LYSR"/>
    <property type="match status" value="1"/>
</dbReference>
<evidence type="ECO:0000256" key="3">
    <source>
        <dbReference type="ARBA" id="ARBA00023125"/>
    </source>
</evidence>
<dbReference type="SUPFAM" id="SSF46785">
    <property type="entry name" value="Winged helix' DNA-binding domain"/>
    <property type="match status" value="1"/>
</dbReference>
<dbReference type="OrthoDB" id="5292387at2"/>
<dbReference type="AlphaFoldDB" id="A0A5P2H3W4"/>
<dbReference type="GO" id="GO:0032993">
    <property type="term" value="C:protein-DNA complex"/>
    <property type="evidence" value="ECO:0007669"/>
    <property type="project" value="TreeGrafter"/>
</dbReference>
<evidence type="ECO:0000256" key="2">
    <source>
        <dbReference type="ARBA" id="ARBA00023015"/>
    </source>
</evidence>
<keyword evidence="2" id="KW-0805">Transcription regulation</keyword>
<dbReference type="Gene3D" id="1.10.10.10">
    <property type="entry name" value="Winged helix-like DNA-binding domain superfamily/Winged helix DNA-binding domain"/>
    <property type="match status" value="1"/>
</dbReference>
<keyword evidence="3" id="KW-0238">DNA-binding</keyword>
<dbReference type="GO" id="GO:0003700">
    <property type="term" value="F:DNA-binding transcription factor activity"/>
    <property type="evidence" value="ECO:0007669"/>
    <property type="project" value="InterPro"/>
</dbReference>
<feature type="domain" description="HTH lysR-type" evidence="5">
    <location>
        <begin position="4"/>
        <end position="61"/>
    </location>
</feature>
<dbReference type="CDD" id="cd08414">
    <property type="entry name" value="PBP2_LTTR_aromatics_like"/>
    <property type="match status" value="1"/>
</dbReference>
<organism evidence="6 7">
    <name type="scientific">Cupriavidus pauculus</name>
    <dbReference type="NCBI Taxonomy" id="82633"/>
    <lineage>
        <taxon>Bacteria</taxon>
        <taxon>Pseudomonadati</taxon>
        <taxon>Pseudomonadota</taxon>
        <taxon>Betaproteobacteria</taxon>
        <taxon>Burkholderiales</taxon>
        <taxon>Burkholderiaceae</taxon>
        <taxon>Cupriavidus</taxon>
    </lineage>
</organism>
<accession>A0A5P2H3W4</accession>
<dbReference type="RefSeq" id="WP_150372073.1">
    <property type="nucleotide sequence ID" value="NZ_CP044065.1"/>
</dbReference>
<dbReference type="InterPro" id="IPR036388">
    <property type="entry name" value="WH-like_DNA-bd_sf"/>
</dbReference>
<keyword evidence="4" id="KW-0804">Transcription</keyword>
<protein>
    <submittedName>
        <fullName evidence="6">LysR family transcriptional regulator</fullName>
    </submittedName>
</protein>
<dbReference type="Pfam" id="PF00126">
    <property type="entry name" value="HTH_1"/>
    <property type="match status" value="1"/>
</dbReference>
<gene>
    <name evidence="6" type="ORF">FOB72_08205</name>
</gene>
<name>A0A5P2H3W4_9BURK</name>
<dbReference type="PANTHER" id="PTHR30346:SF28">
    <property type="entry name" value="HTH-TYPE TRANSCRIPTIONAL REGULATOR CYNR"/>
    <property type="match status" value="1"/>
</dbReference>
<dbReference type="PANTHER" id="PTHR30346">
    <property type="entry name" value="TRANSCRIPTIONAL DUAL REGULATOR HCAR-RELATED"/>
    <property type="match status" value="1"/>
</dbReference>
<dbReference type="SUPFAM" id="SSF53850">
    <property type="entry name" value="Periplasmic binding protein-like II"/>
    <property type="match status" value="1"/>
</dbReference>
<dbReference type="Proteomes" id="UP000322822">
    <property type="component" value="Chromosome 1"/>
</dbReference>
<evidence type="ECO:0000259" key="5">
    <source>
        <dbReference type="PROSITE" id="PS50931"/>
    </source>
</evidence>
<comment type="similarity">
    <text evidence="1">Belongs to the LysR transcriptional regulatory family.</text>
</comment>
<dbReference type="EMBL" id="CP044065">
    <property type="protein sequence ID" value="QET02029.1"/>
    <property type="molecule type" value="Genomic_DNA"/>
</dbReference>
<dbReference type="InterPro" id="IPR000847">
    <property type="entry name" value="LysR_HTH_N"/>
</dbReference>